<dbReference type="InterPro" id="IPR018247">
    <property type="entry name" value="EF_Hand_1_Ca_BS"/>
</dbReference>
<gene>
    <name evidence="1" type="ORF">SDRG_00523</name>
</gene>
<keyword evidence="2" id="KW-1185">Reference proteome</keyword>
<dbReference type="EMBL" id="JH767132">
    <property type="protein sequence ID" value="EQC42802.1"/>
    <property type="molecule type" value="Genomic_DNA"/>
</dbReference>
<reference evidence="1 2" key="1">
    <citation type="submission" date="2012-04" db="EMBL/GenBank/DDBJ databases">
        <title>The Genome Sequence of Saprolegnia declina VS20.</title>
        <authorList>
            <consortium name="The Broad Institute Genome Sequencing Platform"/>
            <person name="Russ C."/>
            <person name="Nusbaum C."/>
            <person name="Tyler B."/>
            <person name="van West P."/>
            <person name="Dieguez-Uribeondo J."/>
            <person name="de Bruijn I."/>
            <person name="Tripathy S."/>
            <person name="Jiang R."/>
            <person name="Young S.K."/>
            <person name="Zeng Q."/>
            <person name="Gargeya S."/>
            <person name="Fitzgerald M."/>
            <person name="Haas B."/>
            <person name="Abouelleil A."/>
            <person name="Alvarado L."/>
            <person name="Arachchi H.M."/>
            <person name="Berlin A."/>
            <person name="Chapman S.B."/>
            <person name="Goldberg J."/>
            <person name="Griggs A."/>
            <person name="Gujja S."/>
            <person name="Hansen M."/>
            <person name="Howarth C."/>
            <person name="Imamovic A."/>
            <person name="Larimer J."/>
            <person name="McCowen C."/>
            <person name="Montmayeur A."/>
            <person name="Murphy C."/>
            <person name="Neiman D."/>
            <person name="Pearson M."/>
            <person name="Priest M."/>
            <person name="Roberts A."/>
            <person name="Saif S."/>
            <person name="Shea T."/>
            <person name="Sisk P."/>
            <person name="Sykes S."/>
            <person name="Wortman J."/>
            <person name="Nusbaum C."/>
            <person name="Birren B."/>
        </authorList>
    </citation>
    <scope>NUCLEOTIDE SEQUENCE [LARGE SCALE GENOMIC DNA]</scope>
    <source>
        <strain evidence="1 2">VS20</strain>
    </source>
</reference>
<accession>T0SIM5</accession>
<evidence type="ECO:0000313" key="2">
    <source>
        <dbReference type="Proteomes" id="UP000030762"/>
    </source>
</evidence>
<dbReference type="InParanoid" id="T0SIM5"/>
<dbReference type="AlphaFoldDB" id="T0SIM5"/>
<dbReference type="eggNOG" id="ENOG502S5EV">
    <property type="taxonomic scope" value="Eukaryota"/>
</dbReference>
<dbReference type="OMA" id="ERIYHAT"/>
<protein>
    <submittedName>
        <fullName evidence="1">Uncharacterized protein</fullName>
    </submittedName>
</protein>
<dbReference type="PROSITE" id="PS00018">
    <property type="entry name" value="EF_HAND_1"/>
    <property type="match status" value="1"/>
</dbReference>
<organism evidence="1 2">
    <name type="scientific">Saprolegnia diclina (strain VS20)</name>
    <dbReference type="NCBI Taxonomy" id="1156394"/>
    <lineage>
        <taxon>Eukaryota</taxon>
        <taxon>Sar</taxon>
        <taxon>Stramenopiles</taxon>
        <taxon>Oomycota</taxon>
        <taxon>Saprolegniomycetes</taxon>
        <taxon>Saprolegniales</taxon>
        <taxon>Saprolegniaceae</taxon>
        <taxon>Saprolegnia</taxon>
    </lineage>
</organism>
<dbReference type="Proteomes" id="UP000030762">
    <property type="component" value="Unassembled WGS sequence"/>
</dbReference>
<dbReference type="RefSeq" id="XP_008604225.1">
    <property type="nucleotide sequence ID" value="XM_008606003.1"/>
</dbReference>
<proteinExistence type="predicted"/>
<dbReference type="OrthoDB" id="123108at2759"/>
<name>T0SIM5_SAPDV</name>
<sequence length="345" mass="38055">MHSCAISLALAVLDAMPPTHMTPQLRRQLSDEARRLFLEAHESPPTTSLPRAFQDMRCHLLIEGQASRHLLVQLVASGNSYMFRHHLEAIGADLLLLMHHGVATKWITYATGDHEALHVFLSELARHDPQSLLADVQQFLDTIASLDVLEIVAASASAELQATTPTRIYRATTPTTAYMFTCDAATGVPISIDAGADTRILVTYYNRLGGVVVLQPPRGVPSDLEHMMASALDAFHATWSPIGQREAQDIVDEVDHDRDGFIGRHDVIDQLCEASYGLETARKTASEMTRLLCGGNPSEEVGYDAFLAFWLVMLADGTRTIDDEASMLEALHQLFHGPQHRVMRV</sequence>
<dbReference type="VEuPathDB" id="FungiDB:SDRG_00523"/>
<evidence type="ECO:0000313" key="1">
    <source>
        <dbReference type="EMBL" id="EQC42802.1"/>
    </source>
</evidence>
<dbReference type="GeneID" id="19941250"/>